<name>A0A367KTN7_RHIST</name>
<dbReference type="AlphaFoldDB" id="A0A367KTN7"/>
<gene>
    <name evidence="2" type="ORF">CU098_013019</name>
</gene>
<dbReference type="EMBL" id="PJQM01000356">
    <property type="protein sequence ID" value="RCI05573.1"/>
    <property type="molecule type" value="Genomic_DNA"/>
</dbReference>
<dbReference type="Proteomes" id="UP000253551">
    <property type="component" value="Unassembled WGS sequence"/>
</dbReference>
<feature type="compositionally biased region" description="Polar residues" evidence="1">
    <location>
        <begin position="58"/>
        <end position="74"/>
    </location>
</feature>
<accession>A0A367KTN7</accession>
<feature type="region of interest" description="Disordered" evidence="1">
    <location>
        <begin position="50"/>
        <end position="74"/>
    </location>
</feature>
<dbReference type="OrthoDB" id="2250719at2759"/>
<comment type="caution">
    <text evidence="2">The sequence shown here is derived from an EMBL/GenBank/DDBJ whole genome shotgun (WGS) entry which is preliminary data.</text>
</comment>
<sequence>MVPENFILISRGYCARKKLRKTKRIHFRLENIPNTKVIYSRPTILCKRPAIDSDSDSDGTYQPLSTSSSDSTKQPANSYLYLVGAGSDNYIPPTNAKKKMVMKAVKAYKETIRQDGNDYDMCLPSFGIPNSTRRRLDYDPTMEHDPTRLARTYPKA</sequence>
<evidence type="ECO:0000313" key="2">
    <source>
        <dbReference type="EMBL" id="RCI05573.1"/>
    </source>
</evidence>
<organism evidence="2 3">
    <name type="scientific">Rhizopus stolonifer</name>
    <name type="common">Rhizopus nigricans</name>
    <dbReference type="NCBI Taxonomy" id="4846"/>
    <lineage>
        <taxon>Eukaryota</taxon>
        <taxon>Fungi</taxon>
        <taxon>Fungi incertae sedis</taxon>
        <taxon>Mucoromycota</taxon>
        <taxon>Mucoromycotina</taxon>
        <taxon>Mucoromycetes</taxon>
        <taxon>Mucorales</taxon>
        <taxon>Mucorineae</taxon>
        <taxon>Rhizopodaceae</taxon>
        <taxon>Rhizopus</taxon>
    </lineage>
</organism>
<proteinExistence type="predicted"/>
<keyword evidence="3" id="KW-1185">Reference proteome</keyword>
<evidence type="ECO:0000256" key="1">
    <source>
        <dbReference type="SAM" id="MobiDB-lite"/>
    </source>
</evidence>
<reference evidence="2 3" key="1">
    <citation type="journal article" date="2018" name="G3 (Bethesda)">
        <title>Phylogenetic and Phylogenomic Definition of Rhizopus Species.</title>
        <authorList>
            <person name="Gryganskyi A.P."/>
            <person name="Golan J."/>
            <person name="Dolatabadi S."/>
            <person name="Mondo S."/>
            <person name="Robb S."/>
            <person name="Idnurm A."/>
            <person name="Muszewska A."/>
            <person name="Steczkiewicz K."/>
            <person name="Masonjones S."/>
            <person name="Liao H.L."/>
            <person name="Gajdeczka M.T."/>
            <person name="Anike F."/>
            <person name="Vuek A."/>
            <person name="Anishchenko I.M."/>
            <person name="Voigt K."/>
            <person name="de Hoog G.S."/>
            <person name="Smith M.E."/>
            <person name="Heitman J."/>
            <person name="Vilgalys R."/>
            <person name="Stajich J.E."/>
        </authorList>
    </citation>
    <scope>NUCLEOTIDE SEQUENCE [LARGE SCALE GENOMIC DNA]</scope>
    <source>
        <strain evidence="2 3">LSU 92-RS-03</strain>
    </source>
</reference>
<protein>
    <submittedName>
        <fullName evidence="2">Uncharacterized protein</fullName>
    </submittedName>
</protein>
<evidence type="ECO:0000313" key="3">
    <source>
        <dbReference type="Proteomes" id="UP000253551"/>
    </source>
</evidence>